<keyword evidence="5 6" id="KW-0482">Metalloprotease</keyword>
<protein>
    <submittedName>
        <fullName evidence="8">Zn-dependent protease with chaperone function</fullName>
    </submittedName>
</protein>
<evidence type="ECO:0000256" key="5">
    <source>
        <dbReference type="ARBA" id="ARBA00023049"/>
    </source>
</evidence>
<gene>
    <name evidence="8" type="ORF">H4687_001299</name>
</gene>
<proteinExistence type="inferred from homology"/>
<reference evidence="8 9" key="1">
    <citation type="submission" date="2020-10" db="EMBL/GenBank/DDBJ databases">
        <title>Sequencing the genomes of 1000 actinobacteria strains.</title>
        <authorList>
            <person name="Klenk H.-P."/>
        </authorList>
    </citation>
    <scope>NUCLEOTIDE SEQUENCE [LARGE SCALE GENOMIC DNA]</scope>
    <source>
        <strain evidence="8 9">DSM 41803</strain>
    </source>
</reference>
<dbReference type="PANTHER" id="PTHR34978">
    <property type="entry name" value="POSSIBLE SENSOR-TRANSDUCER PROTEIN BLAR"/>
    <property type="match status" value="1"/>
</dbReference>
<dbReference type="EMBL" id="JADBGF010000001">
    <property type="protein sequence ID" value="MBE1595170.1"/>
    <property type="molecule type" value="Genomic_DNA"/>
</dbReference>
<evidence type="ECO:0000313" key="9">
    <source>
        <dbReference type="Proteomes" id="UP000629287"/>
    </source>
</evidence>
<dbReference type="GO" id="GO:0004222">
    <property type="term" value="F:metalloendopeptidase activity"/>
    <property type="evidence" value="ECO:0007669"/>
    <property type="project" value="InterPro"/>
</dbReference>
<evidence type="ECO:0000256" key="3">
    <source>
        <dbReference type="ARBA" id="ARBA00022801"/>
    </source>
</evidence>
<dbReference type="InterPro" id="IPR001915">
    <property type="entry name" value="Peptidase_M48"/>
</dbReference>
<name>A0A8I0P343_9ACTN</name>
<dbReference type="GO" id="GO:0046872">
    <property type="term" value="F:metal ion binding"/>
    <property type="evidence" value="ECO:0007669"/>
    <property type="project" value="UniProtKB-KW"/>
</dbReference>
<accession>A0A8I0P343</accession>
<dbReference type="Proteomes" id="UP000629287">
    <property type="component" value="Unassembled WGS sequence"/>
</dbReference>
<dbReference type="AlphaFoldDB" id="A0A8I0P343"/>
<dbReference type="GO" id="GO:0006508">
    <property type="term" value="P:proteolysis"/>
    <property type="evidence" value="ECO:0007669"/>
    <property type="project" value="UniProtKB-KW"/>
</dbReference>
<evidence type="ECO:0000256" key="6">
    <source>
        <dbReference type="RuleBase" id="RU003983"/>
    </source>
</evidence>
<evidence type="ECO:0000256" key="1">
    <source>
        <dbReference type="ARBA" id="ARBA00022670"/>
    </source>
</evidence>
<evidence type="ECO:0000259" key="7">
    <source>
        <dbReference type="Pfam" id="PF01435"/>
    </source>
</evidence>
<evidence type="ECO:0000256" key="4">
    <source>
        <dbReference type="ARBA" id="ARBA00022833"/>
    </source>
</evidence>
<keyword evidence="9" id="KW-1185">Reference proteome</keyword>
<sequence length="110" mass="12303">MPDTAPYAYALPGGDRDRVVVTPALPACLEPAERRALFAHERAHLAALHHRLLVAVRLARANPFLRPLRTAVSYTAERWADEDAAHTVGSRRVVARAIARPRSCRPVHRW</sequence>
<dbReference type="PANTHER" id="PTHR34978:SF3">
    <property type="entry name" value="SLR0241 PROTEIN"/>
    <property type="match status" value="1"/>
</dbReference>
<evidence type="ECO:0000313" key="8">
    <source>
        <dbReference type="EMBL" id="MBE1595170.1"/>
    </source>
</evidence>
<evidence type="ECO:0000256" key="2">
    <source>
        <dbReference type="ARBA" id="ARBA00022723"/>
    </source>
</evidence>
<keyword evidence="4 6" id="KW-0862">Zinc</keyword>
<dbReference type="Pfam" id="PF01435">
    <property type="entry name" value="Peptidase_M48"/>
    <property type="match status" value="1"/>
</dbReference>
<organism evidence="8 9">
    <name type="scientific">Streptomyces stelliscabiei</name>
    <dbReference type="NCBI Taxonomy" id="146820"/>
    <lineage>
        <taxon>Bacteria</taxon>
        <taxon>Bacillati</taxon>
        <taxon>Actinomycetota</taxon>
        <taxon>Actinomycetes</taxon>
        <taxon>Kitasatosporales</taxon>
        <taxon>Streptomycetaceae</taxon>
        <taxon>Streptomyces</taxon>
    </lineage>
</organism>
<keyword evidence="1 6" id="KW-0645">Protease</keyword>
<comment type="cofactor">
    <cofactor evidence="6">
        <name>Zn(2+)</name>
        <dbReference type="ChEBI" id="CHEBI:29105"/>
    </cofactor>
    <text evidence="6">Binds 1 zinc ion per subunit.</text>
</comment>
<dbReference type="InterPro" id="IPR052173">
    <property type="entry name" value="Beta-lactam_resp_regulator"/>
</dbReference>
<keyword evidence="2" id="KW-0479">Metal-binding</keyword>
<keyword evidence="3 6" id="KW-0378">Hydrolase</keyword>
<feature type="domain" description="Peptidase M48" evidence="7">
    <location>
        <begin position="3"/>
        <end position="56"/>
    </location>
</feature>
<comment type="caution">
    <text evidence="8">The sequence shown here is derived from an EMBL/GenBank/DDBJ whole genome shotgun (WGS) entry which is preliminary data.</text>
</comment>
<comment type="similarity">
    <text evidence="6">Belongs to the peptidase M48 family.</text>
</comment>
<dbReference type="Gene3D" id="3.30.2010.10">
    <property type="entry name" value="Metalloproteases ('zincins'), catalytic domain"/>
    <property type="match status" value="1"/>
</dbReference>